<geneLocation type="plasmid" evidence="2 3">
    <name>p2</name>
</geneLocation>
<evidence type="ECO:0000313" key="2">
    <source>
        <dbReference type="EMBL" id="BAO94010.1"/>
    </source>
</evidence>
<accession>A0A060PRC0</accession>
<reference evidence="2 3" key="1">
    <citation type="journal article" date="2013" name="Genome Announc.">
        <title>Complete Genome Sequence of Burkholderia sp. Strain RPE64, Bacterial Symbiont of the Bean Bug Riptortus pedestris.</title>
        <authorList>
            <person name="Shibata T.F."/>
            <person name="Maeda T."/>
            <person name="Nikoh N."/>
            <person name="Yamaguchi K."/>
            <person name="Oshima K."/>
            <person name="Hattori M."/>
            <person name="Nishiyama T."/>
            <person name="Hasebe M."/>
            <person name="Fukatsu T."/>
            <person name="Kikuchi Y."/>
            <person name="Shigenobu S."/>
        </authorList>
    </citation>
    <scope>NUCLEOTIDE SEQUENCE [LARGE SCALE GENOMIC DNA]</scope>
    <source>
        <plasmid evidence="2 3">p2</plasmid>
    </source>
</reference>
<feature type="region of interest" description="Disordered" evidence="1">
    <location>
        <begin position="47"/>
        <end position="68"/>
    </location>
</feature>
<dbReference type="Proteomes" id="UP000013966">
    <property type="component" value="Plasmid p2"/>
</dbReference>
<dbReference type="AlphaFoldDB" id="A0A060PRC0"/>
<keyword evidence="3" id="KW-1185">Reference proteome</keyword>
<reference evidence="2 3" key="2">
    <citation type="journal article" date="2018" name="Int. J. Syst. Evol. Microbiol.">
        <title>Burkholderia insecticola sp. nov., a gut symbiotic bacterium of the bean bug Riptortus pedestris.</title>
        <authorList>
            <person name="Takeshita K."/>
            <person name="Tamaki H."/>
            <person name="Ohbayashi T."/>
            <person name="Meng X.-Y."/>
            <person name="Sone T."/>
            <person name="Mitani Y."/>
            <person name="Peeters C."/>
            <person name="Kikuchi Y."/>
            <person name="Vandamme P."/>
        </authorList>
    </citation>
    <scope>NUCLEOTIDE SEQUENCE [LARGE SCALE GENOMIC DNA]</scope>
    <source>
        <strain evidence="2">RPE64</strain>
        <plasmid evidence="2 3">p2</plasmid>
    </source>
</reference>
<keyword evidence="2" id="KW-0614">Plasmid</keyword>
<evidence type="ECO:0000256" key="1">
    <source>
        <dbReference type="SAM" id="MobiDB-lite"/>
    </source>
</evidence>
<dbReference type="KEGG" id="buo:BRPE64_ECDS01280"/>
<organism evidence="2 3">
    <name type="scientific">Caballeronia insecticola</name>
    <dbReference type="NCBI Taxonomy" id="758793"/>
    <lineage>
        <taxon>Bacteria</taxon>
        <taxon>Pseudomonadati</taxon>
        <taxon>Pseudomonadota</taxon>
        <taxon>Betaproteobacteria</taxon>
        <taxon>Burkholderiales</taxon>
        <taxon>Burkholderiaceae</taxon>
        <taxon>Caballeronia</taxon>
    </lineage>
</organism>
<evidence type="ECO:0000313" key="3">
    <source>
        <dbReference type="Proteomes" id="UP000013966"/>
    </source>
</evidence>
<proteinExistence type="predicted"/>
<protein>
    <submittedName>
        <fullName evidence="2">Uncharacterized protein</fullName>
    </submittedName>
</protein>
<name>A0A060PRC0_9BURK</name>
<dbReference type="HOGENOM" id="CLU_2785864_0_0_4"/>
<sequence>MRAGKADINAVRRAGVRSHECADCRGSRPVPLDRAGYPGCKRVCAEPGRPLSRDAAGQPRSGLTAPIR</sequence>
<dbReference type="EMBL" id="AP013062">
    <property type="protein sequence ID" value="BAO94010.1"/>
    <property type="molecule type" value="Genomic_DNA"/>
</dbReference>
<gene>
    <name evidence="2" type="ORF">BRPE64_ECDS01280</name>
</gene>